<evidence type="ECO:0000256" key="1">
    <source>
        <dbReference type="SAM" id="MobiDB-lite"/>
    </source>
</evidence>
<dbReference type="SMART" id="SM00164">
    <property type="entry name" value="TBC"/>
    <property type="match status" value="1"/>
</dbReference>
<gene>
    <name evidence="3" type="primary">GYP1</name>
    <name evidence="3" type="ORF">HK099_000791</name>
</gene>
<organism evidence="3 4">
    <name type="scientific">Clydaea vesicula</name>
    <dbReference type="NCBI Taxonomy" id="447962"/>
    <lineage>
        <taxon>Eukaryota</taxon>
        <taxon>Fungi</taxon>
        <taxon>Fungi incertae sedis</taxon>
        <taxon>Chytridiomycota</taxon>
        <taxon>Chytridiomycota incertae sedis</taxon>
        <taxon>Chytridiomycetes</taxon>
        <taxon>Lobulomycetales</taxon>
        <taxon>Lobulomycetaceae</taxon>
        <taxon>Clydaea</taxon>
    </lineage>
</organism>
<dbReference type="GO" id="GO:0005794">
    <property type="term" value="C:Golgi apparatus"/>
    <property type="evidence" value="ECO:0007669"/>
    <property type="project" value="TreeGrafter"/>
</dbReference>
<evidence type="ECO:0000259" key="2">
    <source>
        <dbReference type="PROSITE" id="PS50086"/>
    </source>
</evidence>
<dbReference type="InterPro" id="IPR000195">
    <property type="entry name" value="Rab-GAP-TBC_dom"/>
</dbReference>
<name>A0AAD5XZ34_9FUNG</name>
<protein>
    <submittedName>
        <fullName evidence="3">GTPase-activating protein</fullName>
    </submittedName>
</protein>
<dbReference type="PANTHER" id="PTHR22957:SF26">
    <property type="entry name" value="LD44506P"/>
    <property type="match status" value="1"/>
</dbReference>
<feature type="domain" description="Rab-GAP TBC" evidence="2">
    <location>
        <begin position="121"/>
        <end position="299"/>
    </location>
</feature>
<sequence>MSNTSKVWSIHSNYLPGQVLNLKMKENWKSKKDSTSAVRKDSTNRKSIENGIFVNGTSFSPSQSSPLSDVTTSSSASHQEEKMLSDVALLNSMSIRYKKFQALLENNVIDLEQLRKLSWSGIPEEIRATVWKVLMGYLPTNTERRDATLERKRKEYEEFYAQTKSGGLDESLHHQVRILYCWAIRHPASGYVQDCQDVSNVSKLEQDTLTKVEADSFWCLTKLIDGIQDNYTFSQPGIQRQVARLKELVHRVDVTLSNHLAKEQVEFIQFAFRWMNCLLMREVSLKTTIRMWDTYMAEGSEGFSDFHLYVCAAFLCKFSQELKKKDFQEIMIFLQNIPTSNWGEKEVEILLSEGFYYKSLFHNSPSHLNKN</sequence>
<dbReference type="Gene3D" id="1.10.10.750">
    <property type="entry name" value="Ypt/Rab-GAP domain of gyp1p, domain 1"/>
    <property type="match status" value="1"/>
</dbReference>
<dbReference type="GO" id="GO:0005096">
    <property type="term" value="F:GTPase activator activity"/>
    <property type="evidence" value="ECO:0007669"/>
    <property type="project" value="TreeGrafter"/>
</dbReference>
<reference evidence="3" key="1">
    <citation type="submission" date="2020-05" db="EMBL/GenBank/DDBJ databases">
        <title>Phylogenomic resolution of chytrid fungi.</title>
        <authorList>
            <person name="Stajich J.E."/>
            <person name="Amses K."/>
            <person name="Simmons R."/>
            <person name="Seto K."/>
            <person name="Myers J."/>
            <person name="Bonds A."/>
            <person name="Quandt C.A."/>
            <person name="Barry K."/>
            <person name="Liu P."/>
            <person name="Grigoriev I."/>
            <person name="Longcore J.E."/>
            <person name="James T.Y."/>
        </authorList>
    </citation>
    <scope>NUCLEOTIDE SEQUENCE</scope>
    <source>
        <strain evidence="3">JEL0476</strain>
    </source>
</reference>
<dbReference type="SUPFAM" id="SSF47923">
    <property type="entry name" value="Ypt/Rab-GAP domain of gyp1p"/>
    <property type="match status" value="2"/>
</dbReference>
<dbReference type="Gene3D" id="1.10.8.270">
    <property type="entry name" value="putative rabgap domain of human tbc1 domain family member 14 like domains"/>
    <property type="match status" value="1"/>
</dbReference>
<dbReference type="EMBL" id="JADGJW010000012">
    <property type="protein sequence ID" value="KAJ3227686.1"/>
    <property type="molecule type" value="Genomic_DNA"/>
</dbReference>
<dbReference type="PANTHER" id="PTHR22957">
    <property type="entry name" value="TBC1 DOMAIN FAMILY MEMBER GTPASE-ACTIVATING PROTEIN"/>
    <property type="match status" value="1"/>
</dbReference>
<keyword evidence="4" id="KW-1185">Reference proteome</keyword>
<accession>A0AAD5XZ34</accession>
<dbReference type="Pfam" id="PF00566">
    <property type="entry name" value="RabGAP-TBC"/>
    <property type="match status" value="1"/>
</dbReference>
<dbReference type="FunFam" id="1.10.10.750:FF:000009">
    <property type="entry name" value="TBC1 domain family member 22A"/>
    <property type="match status" value="1"/>
</dbReference>
<comment type="caution">
    <text evidence="3">The sequence shown here is derived from an EMBL/GenBank/DDBJ whole genome shotgun (WGS) entry which is preliminary data.</text>
</comment>
<evidence type="ECO:0000313" key="3">
    <source>
        <dbReference type="EMBL" id="KAJ3227686.1"/>
    </source>
</evidence>
<dbReference type="Proteomes" id="UP001211065">
    <property type="component" value="Unassembled WGS sequence"/>
</dbReference>
<dbReference type="Gene3D" id="1.10.472.80">
    <property type="entry name" value="Ypt/Rab-GAP domain of gyp1p, domain 3"/>
    <property type="match status" value="1"/>
</dbReference>
<dbReference type="InterPro" id="IPR035969">
    <property type="entry name" value="Rab-GAP_TBC_sf"/>
</dbReference>
<dbReference type="PROSITE" id="PS50086">
    <property type="entry name" value="TBC_RABGAP"/>
    <property type="match status" value="1"/>
</dbReference>
<dbReference type="FunFam" id="1.10.472.80:FF:000001">
    <property type="entry name" value="TBC1 domain family member 22B"/>
    <property type="match status" value="1"/>
</dbReference>
<feature type="compositionally biased region" description="Low complexity" evidence="1">
    <location>
        <begin position="58"/>
        <end position="77"/>
    </location>
</feature>
<feature type="region of interest" description="Disordered" evidence="1">
    <location>
        <begin position="53"/>
        <end position="78"/>
    </location>
</feature>
<evidence type="ECO:0000313" key="4">
    <source>
        <dbReference type="Proteomes" id="UP001211065"/>
    </source>
</evidence>
<dbReference type="AlphaFoldDB" id="A0AAD5XZ34"/>
<proteinExistence type="predicted"/>